<feature type="chain" id="PRO_5010732498" description="Neuromedin U" evidence="1">
    <location>
        <begin position="27"/>
        <end position="152"/>
    </location>
</feature>
<accession>A0A1V6M220</accession>
<gene>
    <name evidence="2" type="ORF">BIY37_03225</name>
</gene>
<sequence>MRRTLTAFLTSMLIWLNFLTAYTSRAQSISDDAQTADLQRKTQNPVNDLISLPFQNNTNFDFGPDNEEQNILNIQPVLPVRLNQEWNLISRTIVPLIQMPELIQGKGDTFGLGDIFQSIFLSPAQSGSLIWGISPAFQFPTATDDILGLIQA</sequence>
<comment type="caution">
    <text evidence="2">The sequence shown here is derived from an EMBL/GenBank/DDBJ whole genome shotgun (WGS) entry which is preliminary data.</text>
</comment>
<dbReference type="EMBL" id="MJUW02000035">
    <property type="protein sequence ID" value="OQD46448.1"/>
    <property type="molecule type" value="Genomic_DNA"/>
</dbReference>
<evidence type="ECO:0008006" key="4">
    <source>
        <dbReference type="Google" id="ProtNLM"/>
    </source>
</evidence>
<dbReference type="Proteomes" id="UP000242219">
    <property type="component" value="Unassembled WGS sequence"/>
</dbReference>
<proteinExistence type="predicted"/>
<feature type="signal peptide" evidence="1">
    <location>
        <begin position="1"/>
        <end position="26"/>
    </location>
</feature>
<protein>
    <recommendedName>
        <fullName evidence="4">Neuromedin U</fullName>
    </recommendedName>
</protein>
<keyword evidence="3" id="KW-1185">Reference proteome</keyword>
<reference evidence="2 3" key="1">
    <citation type="journal article" date="2016" name="Genome Announc.">
        <title>Draft Genome Sequence of the Anaerobic Ammonium-Oxidizing Bacterium 'Candidatus Brocadia sp. 40'.</title>
        <authorList>
            <person name="Ali M."/>
            <person name="Haroon M.F."/>
            <person name="Narita Y."/>
            <person name="Zhang L."/>
            <person name="Rangel Shaw D."/>
            <person name="Okabe S."/>
            <person name="Saikaly P.E."/>
        </authorList>
    </citation>
    <scope>NUCLEOTIDE SEQUENCE [LARGE SCALE GENOMIC DNA]</scope>
    <source>
        <strain evidence="2 3">40</strain>
    </source>
</reference>
<organism evidence="2 3">
    <name type="scientific">Candidatus Brocadia sapporoensis</name>
    <dbReference type="NCBI Taxonomy" id="392547"/>
    <lineage>
        <taxon>Bacteria</taxon>
        <taxon>Pseudomonadati</taxon>
        <taxon>Planctomycetota</taxon>
        <taxon>Candidatus Brocadiia</taxon>
        <taxon>Candidatus Brocadiales</taxon>
        <taxon>Candidatus Brocadiaceae</taxon>
        <taxon>Candidatus Brocadia</taxon>
    </lineage>
</organism>
<dbReference type="RefSeq" id="WP_070066396.1">
    <property type="nucleotide sequence ID" value="NZ_MJUW02000035.1"/>
</dbReference>
<name>A0A1V6M220_9BACT</name>
<evidence type="ECO:0000313" key="3">
    <source>
        <dbReference type="Proteomes" id="UP000242219"/>
    </source>
</evidence>
<evidence type="ECO:0000313" key="2">
    <source>
        <dbReference type="EMBL" id="OQD46448.1"/>
    </source>
</evidence>
<keyword evidence="1" id="KW-0732">Signal</keyword>
<evidence type="ECO:0000256" key="1">
    <source>
        <dbReference type="SAM" id="SignalP"/>
    </source>
</evidence>
<dbReference type="AlphaFoldDB" id="A0A1V6M220"/>